<dbReference type="GO" id="GO:0016020">
    <property type="term" value="C:membrane"/>
    <property type="evidence" value="ECO:0007669"/>
    <property type="project" value="UniProtKB-SubCell"/>
</dbReference>
<keyword evidence="11 12" id="KW-0407">Ion channel</keyword>
<keyword evidence="4 12" id="KW-0894">Sodium channel</keyword>
<dbReference type="AlphaFoldDB" id="A0AAV4MX03"/>
<dbReference type="Pfam" id="PF00858">
    <property type="entry name" value="ASC"/>
    <property type="match status" value="1"/>
</dbReference>
<evidence type="ECO:0000256" key="5">
    <source>
        <dbReference type="ARBA" id="ARBA00022692"/>
    </source>
</evidence>
<name>A0AAV4MX03_CAEEX</name>
<keyword evidence="3 12" id="KW-0813">Transport</keyword>
<dbReference type="InterPro" id="IPR001873">
    <property type="entry name" value="ENaC"/>
</dbReference>
<reference evidence="13 14" key="1">
    <citation type="submission" date="2021-06" db="EMBL/GenBank/DDBJ databases">
        <title>Caerostris extrusa draft genome.</title>
        <authorList>
            <person name="Kono N."/>
            <person name="Arakawa K."/>
        </authorList>
    </citation>
    <scope>NUCLEOTIDE SEQUENCE [LARGE SCALE GENOMIC DNA]</scope>
</reference>
<keyword evidence="6" id="KW-1133">Transmembrane helix</keyword>
<evidence type="ECO:0000256" key="2">
    <source>
        <dbReference type="ARBA" id="ARBA00007193"/>
    </source>
</evidence>
<comment type="caution">
    <text evidence="13">The sequence shown here is derived from an EMBL/GenBank/DDBJ whole genome shotgun (WGS) entry which is preliminary data.</text>
</comment>
<evidence type="ECO:0000256" key="4">
    <source>
        <dbReference type="ARBA" id="ARBA00022461"/>
    </source>
</evidence>
<keyword evidence="8 12" id="KW-0406">Ion transport</keyword>
<evidence type="ECO:0000256" key="3">
    <source>
        <dbReference type="ARBA" id="ARBA00022448"/>
    </source>
</evidence>
<protein>
    <submittedName>
        <fullName evidence="13">Uncharacterized protein</fullName>
    </submittedName>
</protein>
<proteinExistence type="inferred from homology"/>
<evidence type="ECO:0000256" key="11">
    <source>
        <dbReference type="ARBA" id="ARBA00023303"/>
    </source>
</evidence>
<evidence type="ECO:0000256" key="10">
    <source>
        <dbReference type="ARBA" id="ARBA00023201"/>
    </source>
</evidence>
<comment type="subcellular location">
    <subcellularLocation>
        <location evidence="1">Membrane</location>
        <topology evidence="1">Multi-pass membrane protein</topology>
    </subcellularLocation>
</comment>
<accession>A0AAV4MX03</accession>
<organism evidence="13 14">
    <name type="scientific">Caerostris extrusa</name>
    <name type="common">Bark spider</name>
    <name type="synonym">Caerostris bankana</name>
    <dbReference type="NCBI Taxonomy" id="172846"/>
    <lineage>
        <taxon>Eukaryota</taxon>
        <taxon>Metazoa</taxon>
        <taxon>Ecdysozoa</taxon>
        <taxon>Arthropoda</taxon>
        <taxon>Chelicerata</taxon>
        <taxon>Arachnida</taxon>
        <taxon>Araneae</taxon>
        <taxon>Araneomorphae</taxon>
        <taxon>Entelegynae</taxon>
        <taxon>Araneoidea</taxon>
        <taxon>Araneidae</taxon>
        <taxon>Caerostris</taxon>
    </lineage>
</organism>
<dbReference type="EMBL" id="BPLR01020296">
    <property type="protein sequence ID" value="GIX77032.1"/>
    <property type="molecule type" value="Genomic_DNA"/>
</dbReference>
<evidence type="ECO:0000256" key="12">
    <source>
        <dbReference type="RuleBase" id="RU000679"/>
    </source>
</evidence>
<keyword evidence="10 12" id="KW-0739">Sodium transport</keyword>
<sequence>MQSPPMCLGVGLRKHNYAKCGCVEPLFCEIDHRKLCNITNVSDVCYLLNIFEALTQRADCNCPSPCLSTNFNKQISMAVWPS</sequence>
<dbReference type="GO" id="GO:0005272">
    <property type="term" value="F:sodium channel activity"/>
    <property type="evidence" value="ECO:0007669"/>
    <property type="project" value="UniProtKB-KW"/>
</dbReference>
<dbReference type="Proteomes" id="UP001054945">
    <property type="component" value="Unassembled WGS sequence"/>
</dbReference>
<evidence type="ECO:0000256" key="6">
    <source>
        <dbReference type="ARBA" id="ARBA00022989"/>
    </source>
</evidence>
<comment type="similarity">
    <text evidence="2 12">Belongs to the amiloride-sensitive sodium channel (TC 1.A.6) family.</text>
</comment>
<evidence type="ECO:0000313" key="14">
    <source>
        <dbReference type="Proteomes" id="UP001054945"/>
    </source>
</evidence>
<evidence type="ECO:0000256" key="1">
    <source>
        <dbReference type="ARBA" id="ARBA00004141"/>
    </source>
</evidence>
<gene>
    <name evidence="13" type="ORF">CEXT_633151</name>
</gene>
<keyword evidence="9" id="KW-0472">Membrane</keyword>
<evidence type="ECO:0000256" key="7">
    <source>
        <dbReference type="ARBA" id="ARBA00023053"/>
    </source>
</evidence>
<keyword evidence="5 12" id="KW-0812">Transmembrane</keyword>
<evidence type="ECO:0000256" key="8">
    <source>
        <dbReference type="ARBA" id="ARBA00023065"/>
    </source>
</evidence>
<evidence type="ECO:0000256" key="9">
    <source>
        <dbReference type="ARBA" id="ARBA00023136"/>
    </source>
</evidence>
<keyword evidence="14" id="KW-1185">Reference proteome</keyword>
<evidence type="ECO:0000313" key="13">
    <source>
        <dbReference type="EMBL" id="GIX77032.1"/>
    </source>
</evidence>
<keyword evidence="7" id="KW-0915">Sodium</keyword>